<dbReference type="GO" id="GO:0015035">
    <property type="term" value="F:protein-disulfide reductase activity"/>
    <property type="evidence" value="ECO:0007669"/>
    <property type="project" value="InterPro"/>
</dbReference>
<gene>
    <name evidence="1" type="ordered locus">Huta_2042</name>
</gene>
<reference evidence="1 2" key="1">
    <citation type="journal article" date="2009" name="Stand. Genomic Sci.">
        <title>Complete genome sequence of Halorhabdus utahensis type strain (AX-2).</title>
        <authorList>
            <person name="Anderson I."/>
            <person name="Tindall B.J."/>
            <person name="Pomrenke H."/>
            <person name="Goker M."/>
            <person name="Lapidus A."/>
            <person name="Nolan M."/>
            <person name="Copeland A."/>
            <person name="Glavina Del Rio T."/>
            <person name="Chen F."/>
            <person name="Tice H."/>
            <person name="Cheng J.F."/>
            <person name="Lucas S."/>
            <person name="Chertkov O."/>
            <person name="Bruce D."/>
            <person name="Brettin T."/>
            <person name="Detter J.C."/>
            <person name="Han C."/>
            <person name="Goodwin L."/>
            <person name="Land M."/>
            <person name="Hauser L."/>
            <person name="Chang Y.J."/>
            <person name="Jeffries C.D."/>
            <person name="Pitluck S."/>
            <person name="Pati A."/>
            <person name="Mavromatis K."/>
            <person name="Ivanova N."/>
            <person name="Ovchinnikova G."/>
            <person name="Chen A."/>
            <person name="Palaniappan K."/>
            <person name="Chain P."/>
            <person name="Rohde M."/>
            <person name="Bristow J."/>
            <person name="Eisen J.A."/>
            <person name="Markowitz V."/>
            <person name="Hugenholtz P."/>
            <person name="Kyrpides N.C."/>
            <person name="Klenk H.P."/>
        </authorList>
    </citation>
    <scope>NUCLEOTIDE SEQUENCE [LARGE SCALE GENOMIC DNA]</scope>
    <source>
        <strain evidence="2">DSM 12940 / JCM 11049 / AX-2</strain>
    </source>
</reference>
<accession>C7NTM0</accession>
<dbReference type="Pfam" id="PF04134">
    <property type="entry name" value="DCC1-like"/>
    <property type="match status" value="1"/>
</dbReference>
<dbReference type="OrthoDB" id="195634at2157"/>
<dbReference type="STRING" id="519442.Huta_2042"/>
<evidence type="ECO:0000313" key="1">
    <source>
        <dbReference type="EMBL" id="ACV12210.1"/>
    </source>
</evidence>
<evidence type="ECO:0000313" key="2">
    <source>
        <dbReference type="Proteomes" id="UP000002071"/>
    </source>
</evidence>
<proteinExistence type="predicted"/>
<name>C7NTM0_HALUD</name>
<keyword evidence="2" id="KW-1185">Reference proteome</keyword>
<dbReference type="AlphaFoldDB" id="C7NTM0"/>
<dbReference type="RefSeq" id="WP_015789781.1">
    <property type="nucleotide sequence ID" value="NC_013158.1"/>
</dbReference>
<protein>
    <submittedName>
        <fullName evidence="1">Putative thiol-disulphide oxidoreductase DCC</fullName>
    </submittedName>
</protein>
<dbReference type="EMBL" id="CP001687">
    <property type="protein sequence ID" value="ACV12210.1"/>
    <property type="molecule type" value="Genomic_DNA"/>
</dbReference>
<dbReference type="GeneID" id="8384336"/>
<dbReference type="eggNOG" id="arCOG04646">
    <property type="taxonomic scope" value="Archaea"/>
</dbReference>
<dbReference type="HOGENOM" id="CLU_2021565_0_0_2"/>
<dbReference type="InterPro" id="IPR007263">
    <property type="entry name" value="DCC1-like"/>
</dbReference>
<dbReference type="Proteomes" id="UP000002071">
    <property type="component" value="Chromosome"/>
</dbReference>
<dbReference type="KEGG" id="hut:Huta_2042"/>
<organism evidence="1 2">
    <name type="scientific">Halorhabdus utahensis (strain DSM 12940 / JCM 11049 / AX-2)</name>
    <dbReference type="NCBI Taxonomy" id="519442"/>
    <lineage>
        <taxon>Archaea</taxon>
        <taxon>Methanobacteriati</taxon>
        <taxon>Methanobacteriota</taxon>
        <taxon>Stenosarchaea group</taxon>
        <taxon>Halobacteria</taxon>
        <taxon>Halobacteriales</taxon>
        <taxon>Haloarculaceae</taxon>
        <taxon>Halorhabdus</taxon>
    </lineage>
</organism>
<sequence length="113" mass="12574">MEPTLVYDDDCGFCTRAAAFVARHGTVELVGFAELSPSLRERLPPEYRECAHLVTEDAVYSCGESIERALAETELVPAPLFGVFRSVPGYPSLREWGYRRIANNRGTIGRLLP</sequence>